<feature type="domain" description="SWIM-type" evidence="5">
    <location>
        <begin position="290"/>
        <end position="326"/>
    </location>
</feature>
<evidence type="ECO:0000313" key="7">
    <source>
        <dbReference type="Proteomes" id="UP000245207"/>
    </source>
</evidence>
<feature type="compositionally biased region" description="Polar residues" evidence="4">
    <location>
        <begin position="725"/>
        <end position="738"/>
    </location>
</feature>
<dbReference type="InterPro" id="IPR009091">
    <property type="entry name" value="RCC1/BLIP-II"/>
</dbReference>
<feature type="region of interest" description="Disordered" evidence="4">
    <location>
        <begin position="1334"/>
        <end position="1449"/>
    </location>
</feature>
<dbReference type="Proteomes" id="UP000245207">
    <property type="component" value="Unassembled WGS sequence"/>
</dbReference>
<keyword evidence="3" id="KW-0175">Coiled coil</keyword>
<comment type="caution">
    <text evidence="6">The sequence shown here is derived from an EMBL/GenBank/DDBJ whole genome shotgun (WGS) entry which is preliminary data.</text>
</comment>
<dbReference type="SUPFAM" id="SSF50985">
    <property type="entry name" value="RCC1/BLIP-II"/>
    <property type="match status" value="1"/>
</dbReference>
<proteinExistence type="predicted"/>
<evidence type="ECO:0000256" key="4">
    <source>
        <dbReference type="SAM" id="MobiDB-lite"/>
    </source>
</evidence>
<keyword evidence="2" id="KW-0863">Zinc-finger</keyword>
<feature type="compositionally biased region" description="Low complexity" evidence="4">
    <location>
        <begin position="711"/>
        <end position="724"/>
    </location>
</feature>
<keyword evidence="2" id="KW-0479">Metal-binding</keyword>
<feature type="compositionally biased region" description="Basic and acidic residues" evidence="4">
    <location>
        <begin position="859"/>
        <end position="871"/>
    </location>
</feature>
<dbReference type="EMBL" id="PKPP01010806">
    <property type="protein sequence ID" value="PWA45349.1"/>
    <property type="molecule type" value="Genomic_DNA"/>
</dbReference>
<feature type="region of interest" description="Disordered" evidence="4">
    <location>
        <begin position="662"/>
        <end position="832"/>
    </location>
</feature>
<feature type="compositionally biased region" description="Basic residues" evidence="4">
    <location>
        <begin position="676"/>
        <end position="694"/>
    </location>
</feature>
<dbReference type="PANTHER" id="PTHR34835">
    <property type="entry name" value="OS07G0283600 PROTEIN-RELATED"/>
    <property type="match status" value="1"/>
</dbReference>
<accession>A0A2U1L8N0</accession>
<dbReference type="STRING" id="35608.A0A2U1L8N0"/>
<organism evidence="6 7">
    <name type="scientific">Artemisia annua</name>
    <name type="common">Sweet wormwood</name>
    <dbReference type="NCBI Taxonomy" id="35608"/>
    <lineage>
        <taxon>Eukaryota</taxon>
        <taxon>Viridiplantae</taxon>
        <taxon>Streptophyta</taxon>
        <taxon>Embryophyta</taxon>
        <taxon>Tracheophyta</taxon>
        <taxon>Spermatophyta</taxon>
        <taxon>Magnoliopsida</taxon>
        <taxon>eudicotyledons</taxon>
        <taxon>Gunneridae</taxon>
        <taxon>Pentapetalae</taxon>
        <taxon>asterids</taxon>
        <taxon>campanulids</taxon>
        <taxon>Asterales</taxon>
        <taxon>Asteraceae</taxon>
        <taxon>Asteroideae</taxon>
        <taxon>Anthemideae</taxon>
        <taxon>Artemisiinae</taxon>
        <taxon>Artemisia</taxon>
    </lineage>
</organism>
<evidence type="ECO:0000259" key="5">
    <source>
        <dbReference type="PROSITE" id="PS50966"/>
    </source>
</evidence>
<dbReference type="InterPro" id="IPR007527">
    <property type="entry name" value="Znf_SWIM"/>
</dbReference>
<feature type="compositionally biased region" description="Basic and acidic residues" evidence="4">
    <location>
        <begin position="806"/>
        <end position="816"/>
    </location>
</feature>
<evidence type="ECO:0000256" key="2">
    <source>
        <dbReference type="PROSITE-ProRule" id="PRU00325"/>
    </source>
</evidence>
<keyword evidence="7" id="KW-1185">Reference proteome</keyword>
<dbReference type="Gene3D" id="2.130.10.30">
    <property type="entry name" value="Regulator of chromosome condensation 1/beta-lactamase-inhibitor protein II"/>
    <property type="match status" value="1"/>
</dbReference>
<reference evidence="6 7" key="1">
    <citation type="journal article" date="2018" name="Mol. Plant">
        <title>The genome of Artemisia annua provides insight into the evolution of Asteraceae family and artemisinin biosynthesis.</title>
        <authorList>
            <person name="Shen Q."/>
            <person name="Zhang L."/>
            <person name="Liao Z."/>
            <person name="Wang S."/>
            <person name="Yan T."/>
            <person name="Shi P."/>
            <person name="Liu M."/>
            <person name="Fu X."/>
            <person name="Pan Q."/>
            <person name="Wang Y."/>
            <person name="Lv Z."/>
            <person name="Lu X."/>
            <person name="Zhang F."/>
            <person name="Jiang W."/>
            <person name="Ma Y."/>
            <person name="Chen M."/>
            <person name="Hao X."/>
            <person name="Li L."/>
            <person name="Tang Y."/>
            <person name="Lv G."/>
            <person name="Zhou Y."/>
            <person name="Sun X."/>
            <person name="Brodelius P.E."/>
            <person name="Rose J.K.C."/>
            <person name="Tang K."/>
        </authorList>
    </citation>
    <scope>NUCLEOTIDE SEQUENCE [LARGE SCALE GENOMIC DNA]</scope>
    <source>
        <strain evidence="7">cv. Huhao1</strain>
        <tissue evidence="6">Leaf</tissue>
    </source>
</reference>
<feature type="compositionally biased region" description="Polar residues" evidence="4">
    <location>
        <begin position="757"/>
        <end position="783"/>
    </location>
</feature>
<protein>
    <recommendedName>
        <fullName evidence="5">SWIM-type domain-containing protein</fullName>
    </recommendedName>
</protein>
<sequence>MVLFDLNEPVLSDPITGDVIEEAGSADGLAEDSVSAEECYALDGLVEELFSSDVVNASDSSSSDVVAVSNADVVNASDSLDVLINSVSSSSDVVAVSNGDQNASSDVVNASDVVAVSNGDQNASSIEVHAARVYTRSLFVRVQKEIIAGSWLCSIKAKSSEEGSDICIISEEIIIPDFMPDPTEINKAEDSDDEVEEIELYKKIRETVEVHAARVYTRSLFVRVQKEIIAGSWLCSIKAKSSEEGSDICIISEEIIIPDSMPDSTEINKAEDSDDEVEEIELYKKYTREYKVLHDRSDDSVVCCCQLFARCGILCRHIFCVFKNYNVQKIPKQYLLKRWTRDLIPPGLRRKKNRYGEKNENIFNLFIQASSLVALLIIFTCLFMVWDYLILAGQPYHDYDCDCSHSEHSEVSHWQVQWFMRKGIHVVRVSVVDEHVGALDSNGYVYTWATGYCDALGHGDEINKMTPELLTSLKMHLAVQIERREKVLAVAACSKPMVVVLQRNAFGIRGSSKAAIKCNARDAITNFEPTIYGTDERLEATDEAAISFGVIILISTYQLLPSQTVQSRITAYKIWMCFTTGELPYEKRLKVQPPPPANVHGEIAVFKHYHVQHNPPTNRMRLKVYKEFNEFQVLDFDIYNDLDALEIVNAVLSTNSFLNLSPDIDKSKGMSDTKQTRTKKQTPTKKIRFAVKKKTNTETTETSRTSPRFASTRSQDSSSPSTGTPRTKNTARRSTPTPEKTAPLKIKFPNPLKNVKPLNQRSPAQKTPEGTPTSTTVEGTSEISPVISHESTPEKSTSLVVANFEKPNEKTATDKQNRRKTKQRLEEEEAKVNKMKNNNKKKQIDAIVVVEKEKKKKEVENKKRKMVEKEKKVVKRQKGKKNGKGKMGEEEDEDEGGGEFFKSLRAKTTVKPFYNAVHSLSPERKQRVREMGFGTLLGFPYIEFPSKLPYFILKHLDDDTMQVKLPNGGVIEITPSKIREVLGIPMGPMSFFADNKRLKGNSEYCQFMAQLPRDARKRTTTTLSNIIQTTEGTDFMFDLNFLMLFANCLGTCSNSSMLKYHVLENVMSSKDIPNIDWCVFIWNCIKESKKKWDDKTLENWYYGPHVTFTLIYLHYTQFDEIHVPRKWPAIKNWSQDLVLKRQDIEMAREQFGLVTEVYDRIQENFDRLLKEKKELETSIKVSMEMYEGDETIGRFLERFNTEFQIGIRTDEFGRLLDDQAGPRVNVVEQVENQFTENVDVQGENMEEQVEKKSGVEGSVIEAAPKQAENMDVGVENADLEVEKQSGEQVENVDVEGEKMDEQLEKHSGEEGHVIEAAPKEVEIQAVKEDALKEAEVEKENAEKVVKEAAEKEQAKKDDAEKARKEAAVKEAAAKEKAEKENAEKVAKEAEVKKAEAEKKKQQEEKLEEQKAAEEAKEAAKEKEKAEADRKKLNEEKEKAEKKDKKKYKR</sequence>
<feature type="region of interest" description="Disordered" evidence="4">
    <location>
        <begin position="859"/>
        <end position="897"/>
    </location>
</feature>
<evidence type="ECO:0000256" key="1">
    <source>
        <dbReference type="PROSITE-ProRule" id="PRU00235"/>
    </source>
</evidence>
<keyword evidence="2" id="KW-0862">Zinc</keyword>
<feature type="compositionally biased region" description="Basic and acidic residues" evidence="4">
    <location>
        <begin position="1334"/>
        <end position="1442"/>
    </location>
</feature>
<dbReference type="InterPro" id="IPR000408">
    <property type="entry name" value="Reg_chr_condens"/>
</dbReference>
<name>A0A2U1L8N0_ARTAN</name>
<dbReference type="PROSITE" id="PS50966">
    <property type="entry name" value="ZF_SWIM"/>
    <property type="match status" value="1"/>
</dbReference>
<feature type="compositionally biased region" description="Basic and acidic residues" evidence="4">
    <location>
        <begin position="663"/>
        <end position="675"/>
    </location>
</feature>
<dbReference type="GO" id="GO:0008270">
    <property type="term" value="F:zinc ion binding"/>
    <property type="evidence" value="ECO:0007669"/>
    <property type="project" value="UniProtKB-KW"/>
</dbReference>
<dbReference type="OrthoDB" id="1749738at2759"/>
<dbReference type="PROSITE" id="PS50012">
    <property type="entry name" value="RCC1_3"/>
    <property type="match status" value="1"/>
</dbReference>
<feature type="repeat" description="RCC1" evidence="1">
    <location>
        <begin position="443"/>
        <end position="503"/>
    </location>
</feature>
<feature type="compositionally biased region" description="Basic residues" evidence="4">
    <location>
        <begin position="872"/>
        <end position="884"/>
    </location>
</feature>
<feature type="coiled-coil region" evidence="3">
    <location>
        <begin position="1130"/>
        <end position="1178"/>
    </location>
</feature>
<evidence type="ECO:0000313" key="6">
    <source>
        <dbReference type="EMBL" id="PWA45349.1"/>
    </source>
</evidence>
<evidence type="ECO:0000256" key="3">
    <source>
        <dbReference type="SAM" id="Coils"/>
    </source>
</evidence>
<gene>
    <name evidence="6" type="ORF">CTI12_AA518570</name>
</gene>